<proteinExistence type="predicted"/>
<reference evidence="1 2" key="1">
    <citation type="journal article" date="2019" name="Genome Biol. Evol.">
        <title>Insights into the evolution of the New World diploid cottons (Gossypium, subgenus Houzingenia) based on genome sequencing.</title>
        <authorList>
            <person name="Grover C.E."/>
            <person name="Arick M.A. 2nd"/>
            <person name="Thrash A."/>
            <person name="Conover J.L."/>
            <person name="Sanders W.S."/>
            <person name="Peterson D.G."/>
            <person name="Frelichowski J.E."/>
            <person name="Scheffler J.A."/>
            <person name="Scheffler B.E."/>
            <person name="Wendel J.F."/>
        </authorList>
    </citation>
    <scope>NUCLEOTIDE SEQUENCE [LARGE SCALE GENOMIC DNA]</scope>
    <source>
        <strain evidence="1">27</strain>
        <tissue evidence="1">Leaf</tissue>
    </source>
</reference>
<dbReference type="AlphaFoldDB" id="A0A7J8RID4"/>
<accession>A0A7J8RID4</accession>
<organism evidence="1 2">
    <name type="scientific">Gossypium davidsonii</name>
    <name type="common">Davidson's cotton</name>
    <name type="synonym">Gossypium klotzschianum subsp. davidsonii</name>
    <dbReference type="NCBI Taxonomy" id="34287"/>
    <lineage>
        <taxon>Eukaryota</taxon>
        <taxon>Viridiplantae</taxon>
        <taxon>Streptophyta</taxon>
        <taxon>Embryophyta</taxon>
        <taxon>Tracheophyta</taxon>
        <taxon>Spermatophyta</taxon>
        <taxon>Magnoliopsida</taxon>
        <taxon>eudicotyledons</taxon>
        <taxon>Gunneridae</taxon>
        <taxon>Pentapetalae</taxon>
        <taxon>rosids</taxon>
        <taxon>malvids</taxon>
        <taxon>Malvales</taxon>
        <taxon>Malvaceae</taxon>
        <taxon>Malvoideae</taxon>
        <taxon>Gossypium</taxon>
    </lineage>
</organism>
<gene>
    <name evidence="1" type="ORF">Godav_014014</name>
</gene>
<keyword evidence="2" id="KW-1185">Reference proteome</keyword>
<name>A0A7J8RID4_GOSDV</name>
<dbReference type="Proteomes" id="UP000593561">
    <property type="component" value="Unassembled WGS sequence"/>
</dbReference>
<evidence type="ECO:0000313" key="2">
    <source>
        <dbReference type="Proteomes" id="UP000593561"/>
    </source>
</evidence>
<dbReference type="EMBL" id="JABFAC010000005">
    <property type="protein sequence ID" value="MBA0613619.1"/>
    <property type="molecule type" value="Genomic_DNA"/>
</dbReference>
<evidence type="ECO:0000313" key="1">
    <source>
        <dbReference type="EMBL" id="MBA0613619.1"/>
    </source>
</evidence>
<protein>
    <submittedName>
        <fullName evidence="1">Uncharacterized protein</fullName>
    </submittedName>
</protein>
<sequence>MKIDGKCLIELIESSRNNFKSTGLLGCLSCIHHCTST</sequence>
<comment type="caution">
    <text evidence="1">The sequence shown here is derived from an EMBL/GenBank/DDBJ whole genome shotgun (WGS) entry which is preliminary data.</text>
</comment>